<sequence>MKEDSQSNKVYSELRKKILSNQIVPGTRLKEDVWATKTEVSRVSVREALNRLLGEGLLETGEKGGYYVKTMTATDIHEIREIRELLELGALRLAFNNVTDEDIAELDRICDDFTLMVKNGYFSGACEADVKFHETLINMARNTKLRQLYELSNIPLFHLKLGRSQTHMDDYELTDKEHREILKALKSKSLKKAEEFLSKHLLRGEVASLELE</sequence>
<dbReference type="PANTHER" id="PTHR43537:SF5">
    <property type="entry name" value="UXU OPERON TRANSCRIPTIONAL REGULATOR"/>
    <property type="match status" value="1"/>
</dbReference>
<dbReference type="OrthoDB" id="703321at2"/>
<evidence type="ECO:0000313" key="6">
    <source>
        <dbReference type="Proteomes" id="UP000192678"/>
    </source>
</evidence>
<evidence type="ECO:0000256" key="1">
    <source>
        <dbReference type="ARBA" id="ARBA00023015"/>
    </source>
</evidence>
<keyword evidence="1" id="KW-0805">Transcription regulation</keyword>
<dbReference type="InterPro" id="IPR036388">
    <property type="entry name" value="WH-like_DNA-bd_sf"/>
</dbReference>
<evidence type="ECO:0000256" key="3">
    <source>
        <dbReference type="ARBA" id="ARBA00023163"/>
    </source>
</evidence>
<proteinExistence type="predicted"/>
<keyword evidence="2" id="KW-0238">DNA-binding</keyword>
<keyword evidence="6" id="KW-1185">Reference proteome</keyword>
<dbReference type="AlphaFoldDB" id="A0A1W1ZU78"/>
<evidence type="ECO:0000313" key="5">
    <source>
        <dbReference type="EMBL" id="SMC51954.1"/>
    </source>
</evidence>
<accession>A0A1W1ZU78</accession>
<feature type="domain" description="HTH gntR-type" evidence="4">
    <location>
        <begin position="4"/>
        <end position="71"/>
    </location>
</feature>
<dbReference type="InterPro" id="IPR008920">
    <property type="entry name" value="TF_FadR/GntR_C"/>
</dbReference>
<dbReference type="PANTHER" id="PTHR43537">
    <property type="entry name" value="TRANSCRIPTIONAL REGULATOR, GNTR FAMILY"/>
    <property type="match status" value="1"/>
</dbReference>
<dbReference type="RefSeq" id="WP_084286664.1">
    <property type="nucleotide sequence ID" value="NZ_FWYB01000001.1"/>
</dbReference>
<dbReference type="SMART" id="SM00895">
    <property type="entry name" value="FCD"/>
    <property type="match status" value="1"/>
</dbReference>
<gene>
    <name evidence="5" type="ORF">SAMN04488101_10151</name>
</gene>
<protein>
    <submittedName>
        <fullName evidence="5">Transcriptional regulator, GntR family</fullName>
    </submittedName>
</protein>
<dbReference type="GO" id="GO:0003700">
    <property type="term" value="F:DNA-binding transcription factor activity"/>
    <property type="evidence" value="ECO:0007669"/>
    <property type="project" value="InterPro"/>
</dbReference>
<dbReference type="Pfam" id="PF07729">
    <property type="entry name" value="FCD"/>
    <property type="match status" value="1"/>
</dbReference>
<dbReference type="InterPro" id="IPR036390">
    <property type="entry name" value="WH_DNA-bd_sf"/>
</dbReference>
<name>A0A1W1ZU78_9SPHI</name>
<dbReference type="Pfam" id="PF00392">
    <property type="entry name" value="GntR"/>
    <property type="match status" value="1"/>
</dbReference>
<evidence type="ECO:0000259" key="4">
    <source>
        <dbReference type="PROSITE" id="PS50949"/>
    </source>
</evidence>
<reference evidence="5 6" key="1">
    <citation type="submission" date="2017-04" db="EMBL/GenBank/DDBJ databases">
        <authorList>
            <person name="Afonso C.L."/>
            <person name="Miller P.J."/>
            <person name="Scott M.A."/>
            <person name="Spackman E."/>
            <person name="Goraichik I."/>
            <person name="Dimitrov K.M."/>
            <person name="Suarez D.L."/>
            <person name="Swayne D.E."/>
        </authorList>
    </citation>
    <scope>NUCLEOTIDE SEQUENCE [LARGE SCALE GENOMIC DNA]</scope>
    <source>
        <strain evidence="5 6">DSM 19625</strain>
    </source>
</reference>
<dbReference type="Gene3D" id="1.10.10.10">
    <property type="entry name" value="Winged helix-like DNA-binding domain superfamily/Winged helix DNA-binding domain"/>
    <property type="match status" value="1"/>
</dbReference>
<dbReference type="PROSITE" id="PS50949">
    <property type="entry name" value="HTH_GNTR"/>
    <property type="match status" value="1"/>
</dbReference>
<dbReference type="Gene3D" id="1.20.120.530">
    <property type="entry name" value="GntR ligand-binding domain-like"/>
    <property type="match status" value="1"/>
</dbReference>
<dbReference type="Proteomes" id="UP000192678">
    <property type="component" value="Unassembled WGS sequence"/>
</dbReference>
<organism evidence="5 6">
    <name type="scientific">Pedobacter nyackensis</name>
    <dbReference type="NCBI Taxonomy" id="475255"/>
    <lineage>
        <taxon>Bacteria</taxon>
        <taxon>Pseudomonadati</taxon>
        <taxon>Bacteroidota</taxon>
        <taxon>Sphingobacteriia</taxon>
        <taxon>Sphingobacteriales</taxon>
        <taxon>Sphingobacteriaceae</taxon>
        <taxon>Pedobacter</taxon>
    </lineage>
</organism>
<dbReference type="SMART" id="SM00345">
    <property type="entry name" value="HTH_GNTR"/>
    <property type="match status" value="1"/>
</dbReference>
<dbReference type="SUPFAM" id="SSF48008">
    <property type="entry name" value="GntR ligand-binding domain-like"/>
    <property type="match status" value="1"/>
</dbReference>
<dbReference type="InterPro" id="IPR000524">
    <property type="entry name" value="Tscrpt_reg_HTH_GntR"/>
</dbReference>
<keyword evidence="3" id="KW-0804">Transcription</keyword>
<evidence type="ECO:0000256" key="2">
    <source>
        <dbReference type="ARBA" id="ARBA00023125"/>
    </source>
</evidence>
<dbReference type="InterPro" id="IPR011711">
    <property type="entry name" value="GntR_C"/>
</dbReference>
<dbReference type="STRING" id="475255.SAMN04488101_10151"/>
<dbReference type="GO" id="GO:0003677">
    <property type="term" value="F:DNA binding"/>
    <property type="evidence" value="ECO:0007669"/>
    <property type="project" value="UniProtKB-KW"/>
</dbReference>
<dbReference type="EMBL" id="FWYB01000001">
    <property type="protein sequence ID" value="SMC51954.1"/>
    <property type="molecule type" value="Genomic_DNA"/>
</dbReference>
<dbReference type="SUPFAM" id="SSF46785">
    <property type="entry name" value="Winged helix' DNA-binding domain"/>
    <property type="match status" value="1"/>
</dbReference>